<sequence length="162" mass="18582">MKSTNPISLAFAKSLFVLCSESRTGIAWKKNTRPAGTILPSGYAQVRIPGGNWFVYTHRIVWMLANDKDIPEGDYQVDHIDCDRTNNDPANLRLIHQYWNLIRREAPKADGLPSNIHRTATGFQARFRFDGRHYKADAGTIEELQTWLKAKREQLVGKYHEV</sequence>
<dbReference type="GO" id="GO:0004519">
    <property type="term" value="F:endonuclease activity"/>
    <property type="evidence" value="ECO:0007669"/>
    <property type="project" value="UniProtKB-KW"/>
</dbReference>
<proteinExistence type="predicted"/>
<dbReference type="EC" id="3.1.-.-" evidence="2"/>
<evidence type="ECO:0000313" key="2">
    <source>
        <dbReference type="EMBL" id="MEZ4051428.1"/>
    </source>
</evidence>
<feature type="domain" description="HNH nuclease" evidence="1">
    <location>
        <begin position="55"/>
        <end position="95"/>
    </location>
</feature>
<comment type="caution">
    <text evidence="2">The sequence shown here is derived from an EMBL/GenBank/DDBJ whole genome shotgun (WGS) entry which is preliminary data.</text>
</comment>
<evidence type="ECO:0000313" key="3">
    <source>
        <dbReference type="Proteomes" id="UP001567731"/>
    </source>
</evidence>
<dbReference type="GO" id="GO:0016787">
    <property type="term" value="F:hydrolase activity"/>
    <property type="evidence" value="ECO:0007669"/>
    <property type="project" value="UniProtKB-KW"/>
</dbReference>
<keyword evidence="2" id="KW-0540">Nuclease</keyword>
<dbReference type="InterPro" id="IPR003615">
    <property type="entry name" value="HNH_nuc"/>
</dbReference>
<reference evidence="2 3" key="1">
    <citation type="submission" date="2023-06" db="EMBL/GenBank/DDBJ databases">
        <title>Genome characterization of Enterobacterales and Pseudomonas spp isolates with different phenotypes to cefepime-taniborbactam.</title>
        <authorList>
            <person name="Hernandez-Garcia M."/>
            <person name="Garcia-Castillo M."/>
            <person name="Ruiz-Garbajosa P."/>
            <person name="Canton R."/>
        </authorList>
    </citation>
    <scope>NUCLEOTIDE SEQUENCE [LARGE SCALE GENOMIC DNA]</scope>
    <source>
        <strain evidence="2 3">A003</strain>
    </source>
</reference>
<dbReference type="SUPFAM" id="SSF54060">
    <property type="entry name" value="His-Me finger endonucleases"/>
    <property type="match status" value="1"/>
</dbReference>
<name>A0ABV4JCY9_9ENTR</name>
<gene>
    <name evidence="2" type="ORF">QVM81_07555</name>
</gene>
<dbReference type="Proteomes" id="UP001567731">
    <property type="component" value="Unassembled WGS sequence"/>
</dbReference>
<dbReference type="Gene3D" id="3.90.75.20">
    <property type="match status" value="1"/>
</dbReference>
<evidence type="ECO:0000259" key="1">
    <source>
        <dbReference type="Pfam" id="PF13392"/>
    </source>
</evidence>
<keyword evidence="2" id="KW-0378">Hydrolase</keyword>
<accession>A0ABV4JCY9</accession>
<dbReference type="EMBL" id="JAUEHC010000013">
    <property type="protein sequence ID" value="MEZ4051428.1"/>
    <property type="molecule type" value="Genomic_DNA"/>
</dbReference>
<keyword evidence="2" id="KW-0255">Endonuclease</keyword>
<dbReference type="Pfam" id="PF13392">
    <property type="entry name" value="HNH_3"/>
    <property type="match status" value="1"/>
</dbReference>
<protein>
    <submittedName>
        <fullName evidence="2">HNH endonuclease signature motif containing protein</fullName>
        <ecNumber evidence="2">3.1.-.-</ecNumber>
    </submittedName>
</protein>
<dbReference type="InterPro" id="IPR044925">
    <property type="entry name" value="His-Me_finger_sf"/>
</dbReference>
<dbReference type="RefSeq" id="WP_371196661.1">
    <property type="nucleotide sequence ID" value="NZ_JAUEHC010000013.1"/>
</dbReference>
<keyword evidence="3" id="KW-1185">Reference proteome</keyword>
<organism evidence="2 3">
    <name type="scientific">Enterobacter rongchengensis</name>
    <dbReference type="NCBI Taxonomy" id="3030999"/>
    <lineage>
        <taxon>Bacteria</taxon>
        <taxon>Pseudomonadati</taxon>
        <taxon>Pseudomonadota</taxon>
        <taxon>Gammaproteobacteria</taxon>
        <taxon>Enterobacterales</taxon>
        <taxon>Enterobacteriaceae</taxon>
        <taxon>Enterobacter</taxon>
    </lineage>
</organism>